<reference evidence="2 3" key="1">
    <citation type="journal article" date="2011" name="J. Bacteriol.">
        <title>Genome sequence of Brevibacillus laterosporus LMG 15441, a pathogen of invertebrates.</title>
        <authorList>
            <person name="Djukic M."/>
            <person name="Poehlein A."/>
            <person name="Thurmer A."/>
            <person name="Daniel R."/>
        </authorList>
    </citation>
    <scope>NUCLEOTIDE SEQUENCE [LARGE SCALE GENOMIC DNA]</scope>
    <source>
        <strain evidence="2 3">LMG 15441</strain>
    </source>
</reference>
<dbReference type="Proteomes" id="UP000005850">
    <property type="component" value="Chromosome"/>
</dbReference>
<dbReference type="AlphaFoldDB" id="A0A075RB34"/>
<sequence>MDRDVSGGMTVASQLRAILFEVQKRLERKRYLQSLMKDWNRHVGFKLEDGTLDSCLVFSNGEIIVTEWNKGHKAEVVVKGDVQRLQMLLTGDELSYRYAKENIEMRGHVRDQLKLDSLLRLSLENEKKLA</sequence>
<keyword evidence="3" id="KW-1185">Reference proteome</keyword>
<evidence type="ECO:0000313" key="2">
    <source>
        <dbReference type="EMBL" id="AIG28438.1"/>
    </source>
</evidence>
<dbReference type="Gene3D" id="3.30.1050.10">
    <property type="entry name" value="SCP2 sterol-binding domain"/>
    <property type="match status" value="1"/>
</dbReference>
<dbReference type="InterPro" id="IPR036527">
    <property type="entry name" value="SCP2_sterol-bd_dom_sf"/>
</dbReference>
<dbReference type="EMBL" id="CP007806">
    <property type="protein sequence ID" value="AIG28438.1"/>
    <property type="molecule type" value="Genomic_DNA"/>
</dbReference>
<dbReference type="SUPFAM" id="SSF55718">
    <property type="entry name" value="SCP-like"/>
    <property type="match status" value="1"/>
</dbReference>
<accession>A0A075RB34</accession>
<proteinExistence type="predicted"/>
<dbReference type="Pfam" id="PF02036">
    <property type="entry name" value="SCP2"/>
    <property type="match status" value="1"/>
</dbReference>
<gene>
    <name evidence="2" type="ORF">BRLA_c041630</name>
</gene>
<organism evidence="2 3">
    <name type="scientific">Brevibacillus laterosporus LMG 15441</name>
    <dbReference type="NCBI Taxonomy" id="1042163"/>
    <lineage>
        <taxon>Bacteria</taxon>
        <taxon>Bacillati</taxon>
        <taxon>Bacillota</taxon>
        <taxon>Bacilli</taxon>
        <taxon>Bacillales</taxon>
        <taxon>Paenibacillaceae</taxon>
        <taxon>Brevibacillus</taxon>
    </lineage>
</organism>
<protein>
    <recommendedName>
        <fullName evidence="1">SCP2 domain-containing protein</fullName>
    </recommendedName>
</protein>
<evidence type="ECO:0000259" key="1">
    <source>
        <dbReference type="Pfam" id="PF02036"/>
    </source>
</evidence>
<dbReference type="HOGENOM" id="CLU_2116324_0_0_9"/>
<name>A0A075RB34_BRELA</name>
<dbReference type="InterPro" id="IPR003033">
    <property type="entry name" value="SCP2_sterol-bd_dom"/>
</dbReference>
<feature type="domain" description="SCP2" evidence="1">
    <location>
        <begin position="27"/>
        <end position="115"/>
    </location>
</feature>
<dbReference type="KEGG" id="blr:BRLA_c041630"/>
<evidence type="ECO:0000313" key="3">
    <source>
        <dbReference type="Proteomes" id="UP000005850"/>
    </source>
</evidence>